<sequence length="156" mass="17506">MFNDMRRSDRALSQEETEDILATGIYGVLSMVGTNEYGYGIPLSYVYKNNSIYIHTALTGQKLSFLRDNNKVSFNVVTEAVPLPDAFSMRYKSAIVFGKISEIAGEEKLSAIISLVEKYATADIHIIKGKEKSIKEIDRIVVLRLDIEHLTGKARK</sequence>
<reference evidence="1" key="1">
    <citation type="submission" date="2019-08" db="EMBL/GenBank/DDBJ databases">
        <authorList>
            <person name="Kucharzyk K."/>
            <person name="Murdoch R.W."/>
            <person name="Higgins S."/>
            <person name="Loffler F."/>
        </authorList>
    </citation>
    <scope>NUCLEOTIDE SEQUENCE</scope>
</reference>
<dbReference type="InterPro" id="IPR024747">
    <property type="entry name" value="Pyridox_Oxase-rel"/>
</dbReference>
<gene>
    <name evidence="1" type="ORF">SDC9_129868</name>
</gene>
<dbReference type="PANTHER" id="PTHR34071">
    <property type="entry name" value="5-NITROIMIDAZOLE ANTIBIOTICS RESISTANCE PROTEIN, NIMA-FAMILY-RELATED PROTEIN-RELATED"/>
    <property type="match status" value="1"/>
</dbReference>
<accession>A0A645D066</accession>
<dbReference type="EMBL" id="VSSQ01031774">
    <property type="protein sequence ID" value="MPM82806.1"/>
    <property type="molecule type" value="Genomic_DNA"/>
</dbReference>
<organism evidence="1">
    <name type="scientific">bioreactor metagenome</name>
    <dbReference type="NCBI Taxonomy" id="1076179"/>
    <lineage>
        <taxon>unclassified sequences</taxon>
        <taxon>metagenomes</taxon>
        <taxon>ecological metagenomes</taxon>
    </lineage>
</organism>
<dbReference type="SUPFAM" id="SSF50475">
    <property type="entry name" value="FMN-binding split barrel"/>
    <property type="match status" value="1"/>
</dbReference>
<comment type="caution">
    <text evidence="1">The sequence shown here is derived from an EMBL/GenBank/DDBJ whole genome shotgun (WGS) entry which is preliminary data.</text>
</comment>
<dbReference type="Pfam" id="PF12900">
    <property type="entry name" value="Pyridox_ox_2"/>
    <property type="match status" value="1"/>
</dbReference>
<protein>
    <recommendedName>
        <fullName evidence="2">Pyridoxamine 5'-phosphate oxidase putative domain-containing protein</fullName>
    </recommendedName>
</protein>
<dbReference type="PANTHER" id="PTHR34071:SF2">
    <property type="entry name" value="FLAVIN-NUCLEOTIDE-BINDING PROTEIN"/>
    <property type="match status" value="1"/>
</dbReference>
<evidence type="ECO:0000313" key="1">
    <source>
        <dbReference type="EMBL" id="MPM82806.1"/>
    </source>
</evidence>
<proteinExistence type="predicted"/>
<dbReference type="Gene3D" id="2.30.110.10">
    <property type="entry name" value="Electron Transport, Fmn-binding Protein, Chain A"/>
    <property type="match status" value="1"/>
</dbReference>
<dbReference type="InterPro" id="IPR012349">
    <property type="entry name" value="Split_barrel_FMN-bd"/>
</dbReference>
<name>A0A645D066_9ZZZZ</name>
<dbReference type="AlphaFoldDB" id="A0A645D066"/>
<evidence type="ECO:0008006" key="2">
    <source>
        <dbReference type="Google" id="ProtNLM"/>
    </source>
</evidence>